<feature type="non-terminal residue" evidence="1">
    <location>
        <position position="1"/>
    </location>
</feature>
<dbReference type="Proteomes" id="UP000265618">
    <property type="component" value="Unassembled WGS sequence"/>
</dbReference>
<gene>
    <name evidence="1" type="ORF">KIPB_001457</name>
</gene>
<keyword evidence="2" id="KW-1185">Reference proteome</keyword>
<evidence type="ECO:0000313" key="2">
    <source>
        <dbReference type="Proteomes" id="UP000265618"/>
    </source>
</evidence>
<name>A0A9K3CS07_9EUKA</name>
<dbReference type="AlphaFoldDB" id="A0A9K3CS07"/>
<organism evidence="1 2">
    <name type="scientific">Kipferlia bialata</name>
    <dbReference type="NCBI Taxonomy" id="797122"/>
    <lineage>
        <taxon>Eukaryota</taxon>
        <taxon>Metamonada</taxon>
        <taxon>Carpediemonas-like organisms</taxon>
        <taxon>Kipferlia</taxon>
    </lineage>
</organism>
<dbReference type="EMBL" id="BDIP01000208">
    <property type="protein sequence ID" value="GIQ80629.1"/>
    <property type="molecule type" value="Genomic_DNA"/>
</dbReference>
<proteinExistence type="predicted"/>
<evidence type="ECO:0000313" key="1">
    <source>
        <dbReference type="EMBL" id="GIQ80629.1"/>
    </source>
</evidence>
<dbReference type="InterPro" id="IPR016024">
    <property type="entry name" value="ARM-type_fold"/>
</dbReference>
<comment type="caution">
    <text evidence="1">The sequence shown here is derived from an EMBL/GenBank/DDBJ whole genome shotgun (WGS) entry which is preliminary data.</text>
</comment>
<sequence>MNHAFKLCLSVKAHSERVKSDLPWTFPESVIQTLLGYIKAHMGDNSTLCQMLRRLHIVLSGIDLIEKGISLSVLTLALTALSTYICSGSICEVVMLLLGKIGQGAGEDIRQLFVDSGVIPASRTALDAHPSERLVVNPVFLTLAHIAESASTRPPLVSSGCHVWALEAMSRHIQDDGIVTGTGTLVRRMMYESVDDEDHLVPTVVEFLMEPVNLRTLLAAMNLHMDSRETPGVIMGILEALLAEPELYPRLEEFNIPDCVQRYGKTKSGMENVQTMADYVQATAALSKCLHQGRATQRIQSRHRVLSGPDLESVRQEYLCNHRYRDLAPPPICTVPEKCAMVLYLPPSGKKWPSDLCK</sequence>
<accession>A0A9K3CS07</accession>
<dbReference type="SUPFAM" id="SSF48371">
    <property type="entry name" value="ARM repeat"/>
    <property type="match status" value="1"/>
</dbReference>
<protein>
    <submittedName>
        <fullName evidence="1">Uncharacterized protein</fullName>
    </submittedName>
</protein>
<reference evidence="1 2" key="1">
    <citation type="journal article" date="2018" name="PLoS ONE">
        <title>The draft genome of Kipferlia bialata reveals reductive genome evolution in fornicate parasites.</title>
        <authorList>
            <person name="Tanifuji G."/>
            <person name="Takabayashi S."/>
            <person name="Kume K."/>
            <person name="Takagi M."/>
            <person name="Nakayama T."/>
            <person name="Kamikawa R."/>
            <person name="Inagaki Y."/>
            <person name="Hashimoto T."/>
        </authorList>
    </citation>
    <scope>NUCLEOTIDE SEQUENCE [LARGE SCALE GENOMIC DNA]</scope>
    <source>
        <strain evidence="1">NY0173</strain>
    </source>
</reference>